<feature type="chain" id="PRO_5016438453" description="DUF1311 domain-containing protein" evidence="1">
    <location>
        <begin position="22"/>
        <end position="154"/>
    </location>
</feature>
<evidence type="ECO:0000313" key="3">
    <source>
        <dbReference type="Proteomes" id="UP000249254"/>
    </source>
</evidence>
<keyword evidence="3" id="KW-1185">Reference proteome</keyword>
<evidence type="ECO:0000256" key="1">
    <source>
        <dbReference type="SAM" id="SignalP"/>
    </source>
</evidence>
<feature type="signal peptide" evidence="1">
    <location>
        <begin position="1"/>
        <end position="21"/>
    </location>
</feature>
<sequence length="154" mass="16599">MQAARIVALALLGLFATGTQAAAETYEGPSAYRTAVFWNPAERLWTGGLAPDGCTAAGHRAPMAAAKVRTAVYQQRGELIGEIRALPAQAPLVIAQAHSCATEADSATTTYALLTEADRNWSLFRKAFSACMSRTNQAQYVGSMTLWIDQRCDW</sequence>
<dbReference type="RefSeq" id="WP_111528631.1">
    <property type="nucleotide sequence ID" value="NZ_JBHRSG010000004.1"/>
</dbReference>
<organism evidence="2 3">
    <name type="scientific">Phenylobacterium soli</name>
    <dbReference type="NCBI Taxonomy" id="2170551"/>
    <lineage>
        <taxon>Bacteria</taxon>
        <taxon>Pseudomonadati</taxon>
        <taxon>Pseudomonadota</taxon>
        <taxon>Alphaproteobacteria</taxon>
        <taxon>Caulobacterales</taxon>
        <taxon>Caulobacteraceae</taxon>
        <taxon>Phenylobacterium</taxon>
    </lineage>
</organism>
<gene>
    <name evidence="2" type="ORF">DJ017_10260</name>
</gene>
<dbReference type="Proteomes" id="UP000249254">
    <property type="component" value="Unassembled WGS sequence"/>
</dbReference>
<dbReference type="AlphaFoldDB" id="A0A328AK85"/>
<comment type="caution">
    <text evidence="2">The sequence shown here is derived from an EMBL/GenBank/DDBJ whole genome shotgun (WGS) entry which is preliminary data.</text>
</comment>
<reference evidence="3" key="1">
    <citation type="submission" date="2018-05" db="EMBL/GenBank/DDBJ databases">
        <authorList>
            <person name="Li X."/>
        </authorList>
    </citation>
    <scope>NUCLEOTIDE SEQUENCE [LARGE SCALE GENOMIC DNA]</scope>
    <source>
        <strain evidence="3">LX32</strain>
    </source>
</reference>
<name>A0A328AK85_9CAUL</name>
<evidence type="ECO:0008006" key="4">
    <source>
        <dbReference type="Google" id="ProtNLM"/>
    </source>
</evidence>
<accession>A0A328AK85</accession>
<proteinExistence type="predicted"/>
<evidence type="ECO:0000313" key="2">
    <source>
        <dbReference type="EMBL" id="RAK54881.1"/>
    </source>
</evidence>
<dbReference type="EMBL" id="QFYQ01000001">
    <property type="protein sequence ID" value="RAK54881.1"/>
    <property type="molecule type" value="Genomic_DNA"/>
</dbReference>
<protein>
    <recommendedName>
        <fullName evidence="4">DUF1311 domain-containing protein</fullName>
    </recommendedName>
</protein>
<keyword evidence="1" id="KW-0732">Signal</keyword>